<dbReference type="InterPro" id="IPR022712">
    <property type="entry name" value="Beta_Casp"/>
</dbReference>
<evidence type="ECO:0000259" key="11">
    <source>
        <dbReference type="SMART" id="SM00849"/>
    </source>
</evidence>
<accession>A0A7J7T0V7</accession>
<evidence type="ECO:0000256" key="7">
    <source>
        <dbReference type="ARBA" id="ARBA00022723"/>
    </source>
</evidence>
<evidence type="ECO:0000259" key="12">
    <source>
        <dbReference type="SMART" id="SM01027"/>
    </source>
</evidence>
<evidence type="ECO:0000256" key="10">
    <source>
        <dbReference type="ARBA" id="ARBA00023242"/>
    </source>
</evidence>
<comment type="cofactor">
    <cofactor evidence="1">
        <name>Zn(2+)</name>
        <dbReference type="ChEBI" id="CHEBI:29105"/>
    </cofactor>
</comment>
<organism evidence="13 14">
    <name type="scientific">Pipistrellus kuhlii</name>
    <name type="common">Kuhl's pipistrelle</name>
    <dbReference type="NCBI Taxonomy" id="59472"/>
    <lineage>
        <taxon>Eukaryota</taxon>
        <taxon>Metazoa</taxon>
        <taxon>Chordata</taxon>
        <taxon>Craniata</taxon>
        <taxon>Vertebrata</taxon>
        <taxon>Euteleostomi</taxon>
        <taxon>Mammalia</taxon>
        <taxon>Eutheria</taxon>
        <taxon>Laurasiatheria</taxon>
        <taxon>Chiroptera</taxon>
        <taxon>Yangochiroptera</taxon>
        <taxon>Vespertilionidae</taxon>
        <taxon>Pipistrellus</taxon>
    </lineage>
</organism>
<dbReference type="Pfam" id="PF10996">
    <property type="entry name" value="Beta-Casp"/>
    <property type="match status" value="1"/>
</dbReference>
<dbReference type="GO" id="GO:0004521">
    <property type="term" value="F:RNA endonuclease activity"/>
    <property type="evidence" value="ECO:0007669"/>
    <property type="project" value="TreeGrafter"/>
</dbReference>
<keyword evidence="6" id="KW-0963">Cytoplasm</keyword>
<evidence type="ECO:0000256" key="8">
    <source>
        <dbReference type="ARBA" id="ARBA00022801"/>
    </source>
</evidence>
<dbReference type="FunFam" id="3.40.50.10890:FF:000002">
    <property type="entry name" value="Integrator complex subunit 11"/>
    <property type="match status" value="1"/>
</dbReference>
<dbReference type="InterPro" id="IPR048662">
    <property type="entry name" value="IntS11_C"/>
</dbReference>
<dbReference type="GO" id="GO:0005737">
    <property type="term" value="C:cytoplasm"/>
    <property type="evidence" value="ECO:0007669"/>
    <property type="project" value="UniProtKB-SubCell"/>
</dbReference>
<dbReference type="SMART" id="SM00849">
    <property type="entry name" value="Lactamase_B"/>
    <property type="match status" value="1"/>
</dbReference>
<reference evidence="13 14" key="1">
    <citation type="journal article" date="2020" name="Nature">
        <title>Six reference-quality genomes reveal evolution of bat adaptations.</title>
        <authorList>
            <person name="Jebb D."/>
            <person name="Huang Z."/>
            <person name="Pippel M."/>
            <person name="Hughes G.M."/>
            <person name="Lavrichenko K."/>
            <person name="Devanna P."/>
            <person name="Winkler S."/>
            <person name="Jermiin L.S."/>
            <person name="Skirmuntt E.C."/>
            <person name="Katzourakis A."/>
            <person name="Burkitt-Gray L."/>
            <person name="Ray D.A."/>
            <person name="Sullivan K.A.M."/>
            <person name="Roscito J.G."/>
            <person name="Kirilenko B.M."/>
            <person name="Davalos L.M."/>
            <person name="Corthals A.P."/>
            <person name="Power M.L."/>
            <person name="Jones G."/>
            <person name="Ransome R.D."/>
            <person name="Dechmann D.K.N."/>
            <person name="Locatelli A.G."/>
            <person name="Puechmaille S.J."/>
            <person name="Fedrigo O."/>
            <person name="Jarvis E.D."/>
            <person name="Hiller M."/>
            <person name="Vernes S.C."/>
            <person name="Myers E.W."/>
            <person name="Teeling E.C."/>
        </authorList>
    </citation>
    <scope>NUCLEOTIDE SEQUENCE [LARGE SCALE GENOMIC DNA]</scope>
    <source>
        <strain evidence="13">MPipKuh1</strain>
        <tissue evidence="13">Flight muscle</tissue>
    </source>
</reference>
<evidence type="ECO:0000256" key="4">
    <source>
        <dbReference type="ARBA" id="ARBA00007093"/>
    </source>
</evidence>
<evidence type="ECO:0000256" key="5">
    <source>
        <dbReference type="ARBA" id="ARBA00016810"/>
    </source>
</evidence>
<feature type="domain" description="Beta-Casp" evidence="12">
    <location>
        <begin position="134"/>
        <end position="249"/>
    </location>
</feature>
<dbReference type="Proteomes" id="UP000558488">
    <property type="component" value="Unassembled WGS sequence"/>
</dbReference>
<dbReference type="Gene3D" id="3.60.15.10">
    <property type="entry name" value="Ribonuclease Z/Hydroxyacylglutathione hydrolase-like"/>
    <property type="match status" value="1"/>
</dbReference>
<comment type="subcellular location">
    <subcellularLocation>
        <location evidence="3">Cytoplasm</location>
    </subcellularLocation>
    <subcellularLocation>
        <location evidence="2">Nucleus</location>
    </subcellularLocation>
</comment>
<evidence type="ECO:0000256" key="9">
    <source>
        <dbReference type="ARBA" id="ARBA00022833"/>
    </source>
</evidence>
<keyword evidence="8" id="KW-0378">Hydrolase</keyword>
<dbReference type="GO" id="GO:0046872">
    <property type="term" value="F:metal ion binding"/>
    <property type="evidence" value="ECO:0007669"/>
    <property type="project" value="UniProtKB-KW"/>
</dbReference>
<dbReference type="Gene3D" id="3.40.50.10890">
    <property type="match status" value="1"/>
</dbReference>
<dbReference type="PANTHER" id="PTHR11203">
    <property type="entry name" value="CLEAVAGE AND POLYADENYLATION SPECIFICITY FACTOR FAMILY MEMBER"/>
    <property type="match status" value="1"/>
</dbReference>
<protein>
    <recommendedName>
        <fullName evidence="5">Integrator complex subunit 11</fullName>
    </recommendedName>
</protein>
<keyword evidence="9" id="KW-0862">Zinc</keyword>
<evidence type="ECO:0000256" key="6">
    <source>
        <dbReference type="ARBA" id="ARBA00022490"/>
    </source>
</evidence>
<keyword evidence="10" id="KW-0539">Nucleus</keyword>
<evidence type="ECO:0000256" key="3">
    <source>
        <dbReference type="ARBA" id="ARBA00004496"/>
    </source>
</evidence>
<dbReference type="EMBL" id="JACAGB010000034">
    <property type="protein sequence ID" value="KAF6294301.1"/>
    <property type="molecule type" value="Genomic_DNA"/>
</dbReference>
<evidence type="ECO:0000313" key="14">
    <source>
        <dbReference type="Proteomes" id="UP000558488"/>
    </source>
</evidence>
<dbReference type="GO" id="GO:0005634">
    <property type="term" value="C:nucleus"/>
    <property type="evidence" value="ECO:0007669"/>
    <property type="project" value="UniProtKB-SubCell"/>
</dbReference>
<evidence type="ECO:0000313" key="13">
    <source>
        <dbReference type="EMBL" id="KAF6294301.1"/>
    </source>
</evidence>
<comment type="similarity">
    <text evidence="4">Belongs to the metallo-beta-lactamase superfamily. RNA-metabolizing metallo-beta-lactamase-like family. INTS11 subfamily.</text>
</comment>
<gene>
    <name evidence="13" type="ORF">mPipKuh1_006747</name>
</gene>
<name>A0A7J7T0V7_PIPKU</name>
<proteinExistence type="inferred from homology"/>
<evidence type="ECO:0000256" key="1">
    <source>
        <dbReference type="ARBA" id="ARBA00001947"/>
    </source>
</evidence>
<feature type="domain" description="Metallo-beta-lactamase" evidence="11">
    <location>
        <begin position="16"/>
        <end position="213"/>
    </location>
</feature>
<dbReference type="GO" id="GO:0016787">
    <property type="term" value="F:hydrolase activity"/>
    <property type="evidence" value="ECO:0007669"/>
    <property type="project" value="UniProtKB-KW"/>
</dbReference>
<dbReference type="PANTHER" id="PTHR11203:SF37">
    <property type="entry name" value="INTEGRATOR COMPLEX SUBUNIT 11"/>
    <property type="match status" value="1"/>
</dbReference>
<keyword evidence="14" id="KW-1185">Reference proteome</keyword>
<dbReference type="Pfam" id="PF21386">
    <property type="entry name" value="IntS11_C"/>
    <property type="match status" value="1"/>
</dbReference>
<dbReference type="SUPFAM" id="SSF56281">
    <property type="entry name" value="Metallo-hydrolase/oxidoreductase"/>
    <property type="match status" value="1"/>
</dbReference>
<keyword evidence="7" id="KW-0479">Metal-binding</keyword>
<comment type="caution">
    <text evidence="13">The sequence shown here is derived from an EMBL/GenBank/DDBJ whole genome shotgun (WGS) entry which is preliminary data.</text>
</comment>
<dbReference type="GO" id="GO:0016180">
    <property type="term" value="P:snRNA processing"/>
    <property type="evidence" value="ECO:0007669"/>
    <property type="project" value="TreeGrafter"/>
</dbReference>
<dbReference type="AlphaFoldDB" id="A0A7J7T0V7"/>
<sequence>MPEIRVTPLGAGQDVGRSCILVSIGGKNVMLDCGMHMGFNDDRRFPDFSYITRNGRLTDFLDCVIISHFHLDHCGALPYFSEMVGYDGPIYMTHPTQAICPILLEDYRKIAVDKKGEANFFTSQMIKDCMKKVVAVLLETFWERMNLKAPIYFSTGLTEKANHYYKLFITWTNQKIRKTFVQRNMFEFKHIKAFDRAFADNPGPMVVFATPGMLHAGQSLQIFRKWAGNEKNMVIMPGYCVQGTVGHKILSGQRKLEMEGRQVLEIRMQVEYMSFSAHADAKGIMQLNFRLVSSEQALKELGLAEHQLRFTCRVHLHDSRKEQETAMRVYSHLKSLLKDHCVQHLPDGSVTVESILIQAAAHSEDPGTKVLLVSWTYQDEELGSYLTSLLKKGLPPAPSGGS</sequence>
<dbReference type="InterPro" id="IPR036866">
    <property type="entry name" value="RibonucZ/Hydroxyglut_hydro"/>
</dbReference>
<dbReference type="InterPro" id="IPR050698">
    <property type="entry name" value="MBL"/>
</dbReference>
<evidence type="ECO:0000256" key="2">
    <source>
        <dbReference type="ARBA" id="ARBA00004123"/>
    </source>
</evidence>
<dbReference type="InterPro" id="IPR001279">
    <property type="entry name" value="Metallo-B-lactamas"/>
</dbReference>
<dbReference type="FunFam" id="3.60.15.10:FF:000201">
    <property type="entry name" value="CPSF3L protein"/>
    <property type="match status" value="1"/>
</dbReference>
<dbReference type="Pfam" id="PF00753">
    <property type="entry name" value="Lactamase_B"/>
    <property type="match status" value="1"/>
</dbReference>
<dbReference type="SMART" id="SM01027">
    <property type="entry name" value="Beta-Casp"/>
    <property type="match status" value="1"/>
</dbReference>